<dbReference type="SUPFAM" id="SSF52540">
    <property type="entry name" value="P-loop containing nucleoside triphosphate hydrolases"/>
    <property type="match status" value="1"/>
</dbReference>
<reference evidence="12 13" key="1">
    <citation type="journal article" date="2009" name="Nature">
        <title>Evolution of pathogenicity and sexual reproduction in eight Candida genomes.</title>
        <authorList>
            <person name="Butler G."/>
            <person name="Rasmussen M.D."/>
            <person name="Lin M.F."/>
            <person name="Santos M.A."/>
            <person name="Sakthikumar S."/>
            <person name="Munro C.A."/>
            <person name="Rheinbay E."/>
            <person name="Grabherr M."/>
            <person name="Forche A."/>
            <person name="Reedy J.L."/>
            <person name="Agrafioti I."/>
            <person name="Arnaud M.B."/>
            <person name="Bates S."/>
            <person name="Brown A.J."/>
            <person name="Brunke S."/>
            <person name="Costanzo M.C."/>
            <person name="Fitzpatrick D.A."/>
            <person name="de Groot P.W."/>
            <person name="Harris D."/>
            <person name="Hoyer L.L."/>
            <person name="Hube B."/>
            <person name="Klis F.M."/>
            <person name="Kodira C."/>
            <person name="Lennard N."/>
            <person name="Logue M.E."/>
            <person name="Martin R."/>
            <person name="Neiman A.M."/>
            <person name="Nikolaou E."/>
            <person name="Quail M.A."/>
            <person name="Quinn J."/>
            <person name="Santos M.C."/>
            <person name="Schmitzberger F.F."/>
            <person name="Sherlock G."/>
            <person name="Shah P."/>
            <person name="Silverstein K.A."/>
            <person name="Skrzypek M.S."/>
            <person name="Soll D."/>
            <person name="Staggs R."/>
            <person name="Stansfield I."/>
            <person name="Stumpf M.P."/>
            <person name="Sudbery P.E."/>
            <person name="Srikantha T."/>
            <person name="Zeng Q."/>
            <person name="Berman J."/>
            <person name="Berriman M."/>
            <person name="Heitman J."/>
            <person name="Gow N.A."/>
            <person name="Lorenz M.C."/>
            <person name="Birren B.W."/>
            <person name="Kellis M."/>
            <person name="Cuomo C.A."/>
        </authorList>
    </citation>
    <scope>NUCLEOTIDE SEQUENCE [LARGE SCALE GENOMIC DNA]</scope>
    <source>
        <strain evidence="13">ATCC 11503 / BCRC 21390 / CBS 2605 / JCM 1781 / NBRC 1676 / NRRL YB-4239</strain>
    </source>
</reference>
<dbReference type="Gene3D" id="3.40.50.300">
    <property type="entry name" value="P-loop containing nucleotide triphosphate hydrolases"/>
    <property type="match status" value="1"/>
</dbReference>
<dbReference type="OrthoDB" id="738517at2759"/>
<comment type="similarity">
    <text evidence="3 8">Belongs to the uridine kinase family.</text>
</comment>
<dbReference type="GO" id="GO:0044211">
    <property type="term" value="P:CTP salvage"/>
    <property type="evidence" value="ECO:0007669"/>
    <property type="project" value="UniProtKB-UniPathway"/>
</dbReference>
<feature type="region of interest" description="Disordered" evidence="9">
    <location>
        <begin position="114"/>
        <end position="146"/>
    </location>
</feature>
<feature type="domain" description="Phosphoribulokinase/uridine kinase" evidence="10">
    <location>
        <begin position="175"/>
        <end position="362"/>
    </location>
</feature>
<dbReference type="FunFam" id="3.40.50.300:FF:000339">
    <property type="entry name" value="Uridine kinase"/>
    <property type="match status" value="1"/>
</dbReference>
<evidence type="ECO:0000256" key="1">
    <source>
        <dbReference type="ARBA" id="ARBA00004690"/>
    </source>
</evidence>
<evidence type="ECO:0000259" key="10">
    <source>
        <dbReference type="Pfam" id="PF00485"/>
    </source>
</evidence>
<dbReference type="InParanoid" id="A5DZ48"/>
<dbReference type="Gene3D" id="3.40.50.2020">
    <property type="match status" value="1"/>
</dbReference>
<evidence type="ECO:0000256" key="7">
    <source>
        <dbReference type="ARBA" id="ARBA00022840"/>
    </source>
</evidence>
<dbReference type="AlphaFoldDB" id="A5DZ48"/>
<dbReference type="Proteomes" id="UP000001996">
    <property type="component" value="Unassembled WGS sequence"/>
</dbReference>
<sequence>MSQMNKRRSSRISPFVDEDSSFISLSTDNLVPADFHDNNTSRSSHQLISGVTNSVDELTIDESCAIADDNNNGNNDGGESTLRTDLNNSCLGVASSESPLPSALKSTTTLPLLVSPSPQLSTPSNKNLLRPKSNMSDYNKSTSQINSATASVNSTLTKTPLKNPSYIPPWTEPYIIGIAGNSGSGKTSISQQIIQGINQPWTVLLSFDNFYKSLTPEQSKRAFANDYDFDTPDSLDIDAIVEVVENLKQGRKATIPCYSFAKHARLERTNTIYGANVVILEGLYALYDERLLSMMDLKIYVDTDLDVCLARRLTRDILYRGRDLEGAMKQWDGFVKPNAVKFLNPTMRNADVVIPRGLDNTIAIELMIKHIKNQLAMKSARHLQNLKNLGINMEFNVDDHANIGILAPTNQVKGINSILFNKDTLMNDFIFYFNRMCGLLIEFAQQNYFVTAKPLQITTTEGYKYDGVQFVQKQIVAINIIRSGDCFMWSLKKSFAELTIGKMLIQSDSTTGEPQLHYESLPSNVGDIGKIMLFDSQVISGAGAIMAIQVLIDHKVREEDIILVTYLSTEIGIRRIINVFPNVKIVIGKLSTMDPSKLDPKSNNGCLPWYNTEGFLDSHWHFRHRFIDSLYFGTQ</sequence>
<dbReference type="PRINTS" id="PR00988">
    <property type="entry name" value="URIDINKINASE"/>
</dbReference>
<dbReference type="CDD" id="cd02023">
    <property type="entry name" value="UMPK"/>
    <property type="match status" value="1"/>
</dbReference>
<keyword evidence="13" id="KW-1185">Reference proteome</keyword>
<keyword evidence="7 8" id="KW-0067">ATP-binding</keyword>
<proteinExistence type="inferred from homology"/>
<evidence type="ECO:0000313" key="13">
    <source>
        <dbReference type="Proteomes" id="UP000001996"/>
    </source>
</evidence>
<dbReference type="Pfam" id="PF14681">
    <property type="entry name" value="UPRTase"/>
    <property type="match status" value="1"/>
</dbReference>
<comment type="pathway">
    <text evidence="1 8">Pyrimidine metabolism; UMP biosynthesis via salvage pathway; UMP from uridine: step 1/1.</text>
</comment>
<dbReference type="SUPFAM" id="SSF53271">
    <property type="entry name" value="PRTase-like"/>
    <property type="match status" value="1"/>
</dbReference>
<feature type="compositionally biased region" description="Low complexity" evidence="9">
    <location>
        <begin position="114"/>
        <end position="124"/>
    </location>
</feature>
<dbReference type="UniPathway" id="UPA00574">
    <property type="reaction ID" value="UER00637"/>
</dbReference>
<evidence type="ECO:0000259" key="11">
    <source>
        <dbReference type="Pfam" id="PF14681"/>
    </source>
</evidence>
<comment type="catalytic activity">
    <reaction evidence="8">
        <text>uridine + ATP = UMP + ADP + H(+)</text>
        <dbReference type="Rhea" id="RHEA:16825"/>
        <dbReference type="ChEBI" id="CHEBI:15378"/>
        <dbReference type="ChEBI" id="CHEBI:16704"/>
        <dbReference type="ChEBI" id="CHEBI:30616"/>
        <dbReference type="ChEBI" id="CHEBI:57865"/>
        <dbReference type="ChEBI" id="CHEBI:456216"/>
        <dbReference type="EC" id="2.7.1.48"/>
    </reaction>
</comment>
<dbReference type="UniPathway" id="UPA00579">
    <property type="reaction ID" value="UER00640"/>
</dbReference>
<evidence type="ECO:0000256" key="3">
    <source>
        <dbReference type="ARBA" id="ARBA00005408"/>
    </source>
</evidence>
<dbReference type="GO" id="GO:0004849">
    <property type="term" value="F:uridine kinase activity"/>
    <property type="evidence" value="ECO:0007669"/>
    <property type="project" value="UniProtKB-EC"/>
</dbReference>
<dbReference type="InterPro" id="IPR006083">
    <property type="entry name" value="PRK/URK"/>
</dbReference>
<dbReference type="InterPro" id="IPR000836">
    <property type="entry name" value="PRTase_dom"/>
</dbReference>
<comment type="catalytic activity">
    <reaction evidence="8">
        <text>cytidine + ATP = CMP + ADP + H(+)</text>
        <dbReference type="Rhea" id="RHEA:24674"/>
        <dbReference type="ChEBI" id="CHEBI:15378"/>
        <dbReference type="ChEBI" id="CHEBI:17562"/>
        <dbReference type="ChEBI" id="CHEBI:30616"/>
        <dbReference type="ChEBI" id="CHEBI:60377"/>
        <dbReference type="ChEBI" id="CHEBI:456216"/>
        <dbReference type="EC" id="2.7.1.48"/>
    </reaction>
</comment>
<keyword evidence="6 8" id="KW-0418">Kinase</keyword>
<dbReference type="GO" id="GO:0044206">
    <property type="term" value="P:UMP salvage"/>
    <property type="evidence" value="ECO:0007669"/>
    <property type="project" value="UniProtKB-UniPathway"/>
</dbReference>
<dbReference type="STRING" id="379508.A5DZ48"/>
<dbReference type="InterPro" id="IPR000764">
    <property type="entry name" value="Uridine_kinase-like"/>
</dbReference>
<dbReference type="InterPro" id="IPR029057">
    <property type="entry name" value="PRTase-like"/>
</dbReference>
<dbReference type="NCBIfam" id="NF004018">
    <property type="entry name" value="PRK05480.1"/>
    <property type="match status" value="1"/>
</dbReference>
<evidence type="ECO:0000256" key="5">
    <source>
        <dbReference type="ARBA" id="ARBA00022741"/>
    </source>
</evidence>
<evidence type="ECO:0000256" key="6">
    <source>
        <dbReference type="ARBA" id="ARBA00022777"/>
    </source>
</evidence>
<dbReference type="Pfam" id="PF00485">
    <property type="entry name" value="PRK"/>
    <property type="match status" value="1"/>
</dbReference>
<evidence type="ECO:0000313" key="12">
    <source>
        <dbReference type="EMBL" id="EDK44456.1"/>
    </source>
</evidence>
<accession>A5DZ48</accession>
<dbReference type="GeneID" id="5233477"/>
<gene>
    <name evidence="12" type="ORF">LELG_02635</name>
</gene>
<dbReference type="eggNOG" id="KOG4203">
    <property type="taxonomic scope" value="Eukaryota"/>
</dbReference>
<dbReference type="PANTHER" id="PTHR10285">
    <property type="entry name" value="URIDINE KINASE"/>
    <property type="match status" value="1"/>
</dbReference>
<dbReference type="FunFam" id="3.40.50.2020:FF:000010">
    <property type="entry name" value="Uridine-cytidine kinase"/>
    <property type="match status" value="1"/>
</dbReference>
<evidence type="ECO:0000256" key="2">
    <source>
        <dbReference type="ARBA" id="ARBA00004784"/>
    </source>
</evidence>
<dbReference type="KEGG" id="lel:PVL30_003483"/>
<dbReference type="InterPro" id="IPR027417">
    <property type="entry name" value="P-loop_NTPase"/>
</dbReference>
<dbReference type="EC" id="2.7.1.48" evidence="8"/>
<dbReference type="EMBL" id="CH981526">
    <property type="protein sequence ID" value="EDK44456.1"/>
    <property type="molecule type" value="Genomic_DNA"/>
</dbReference>
<dbReference type="GO" id="GO:0005524">
    <property type="term" value="F:ATP binding"/>
    <property type="evidence" value="ECO:0007669"/>
    <property type="project" value="UniProtKB-KW"/>
</dbReference>
<keyword evidence="5 8" id="KW-0547">Nucleotide-binding</keyword>
<dbReference type="NCBIfam" id="TIGR00235">
    <property type="entry name" value="udk"/>
    <property type="match status" value="1"/>
</dbReference>
<protein>
    <recommendedName>
        <fullName evidence="8">Uridine kinase</fullName>
        <ecNumber evidence="8">2.7.1.48</ecNumber>
    </recommendedName>
</protein>
<organism evidence="12 13">
    <name type="scientific">Lodderomyces elongisporus (strain ATCC 11503 / CBS 2605 / JCM 1781 / NBRC 1676 / NRRL YB-4239)</name>
    <name type="common">Yeast</name>
    <name type="synonym">Saccharomyces elongisporus</name>
    <dbReference type="NCBI Taxonomy" id="379508"/>
    <lineage>
        <taxon>Eukaryota</taxon>
        <taxon>Fungi</taxon>
        <taxon>Dikarya</taxon>
        <taxon>Ascomycota</taxon>
        <taxon>Saccharomycotina</taxon>
        <taxon>Pichiomycetes</taxon>
        <taxon>Debaryomycetaceae</taxon>
        <taxon>Candida/Lodderomyces clade</taxon>
        <taxon>Lodderomyces</taxon>
    </lineage>
</organism>
<feature type="domain" description="Phosphoribosyltransferase" evidence="11">
    <location>
        <begin position="408"/>
        <end position="590"/>
    </location>
</feature>
<comment type="pathway">
    <text evidence="2 8">Pyrimidine metabolism; CTP biosynthesis via salvage pathway; CTP from cytidine: step 1/3.</text>
</comment>
<dbReference type="GO" id="GO:0043771">
    <property type="term" value="F:cytidine kinase activity"/>
    <property type="evidence" value="ECO:0007669"/>
    <property type="project" value="RHEA"/>
</dbReference>
<dbReference type="FunCoup" id="A5DZ48">
    <property type="interactions" value="802"/>
</dbReference>
<dbReference type="HOGENOM" id="CLU_021278_0_2_1"/>
<keyword evidence="4 8" id="KW-0808">Transferase</keyword>
<evidence type="ECO:0000256" key="4">
    <source>
        <dbReference type="ARBA" id="ARBA00022679"/>
    </source>
</evidence>
<evidence type="ECO:0000256" key="8">
    <source>
        <dbReference type="RuleBase" id="RU003825"/>
    </source>
</evidence>
<feature type="compositionally biased region" description="Polar residues" evidence="9">
    <location>
        <begin position="133"/>
        <end position="146"/>
    </location>
</feature>
<evidence type="ECO:0000256" key="9">
    <source>
        <dbReference type="SAM" id="MobiDB-lite"/>
    </source>
</evidence>
<name>A5DZ48_LODEL</name>